<keyword evidence="1" id="KW-0472">Membrane</keyword>
<reference evidence="2" key="1">
    <citation type="submission" date="2022-08" db="EMBL/GenBank/DDBJ databases">
        <authorList>
            <consortium name="DOE Joint Genome Institute"/>
            <person name="Min B."/>
            <person name="Riley R."/>
            <person name="Sierra-Patev S."/>
            <person name="Naranjo-Ortiz M."/>
            <person name="Looney B."/>
            <person name="Konkel Z."/>
            <person name="Slot J.C."/>
            <person name="Sakamoto Y."/>
            <person name="Steenwyk J.L."/>
            <person name="Rokas A."/>
            <person name="Carro J."/>
            <person name="Camarero S."/>
            <person name="Ferreira P."/>
            <person name="Molpeceres G."/>
            <person name="Ruiz-Duenas F.J."/>
            <person name="Serrano A."/>
            <person name="Henrissat B."/>
            <person name="Drula E."/>
            <person name="Hughes K.W."/>
            <person name="Mata J.L."/>
            <person name="Ishikawa N.K."/>
            <person name="Vargas-Isla R."/>
            <person name="Ushijima S."/>
            <person name="Smith C.A."/>
            <person name="Ahrendt S."/>
            <person name="Andreopoulos W."/>
            <person name="He G."/>
            <person name="Labutti K."/>
            <person name="Lipzen A."/>
            <person name="Ng V."/>
            <person name="Sandor L."/>
            <person name="Barry K."/>
            <person name="Martinez A.T."/>
            <person name="Xiao Y."/>
            <person name="Gibbons J.G."/>
            <person name="Terashima K."/>
            <person name="Hibbett D.S."/>
            <person name="Grigoriev I.V."/>
        </authorList>
    </citation>
    <scope>NUCLEOTIDE SEQUENCE</scope>
    <source>
        <strain evidence="2">TFB9207</strain>
    </source>
</reference>
<evidence type="ECO:0000256" key="1">
    <source>
        <dbReference type="SAM" id="Phobius"/>
    </source>
</evidence>
<feature type="transmembrane region" description="Helical" evidence="1">
    <location>
        <begin position="44"/>
        <end position="66"/>
    </location>
</feature>
<protein>
    <submittedName>
        <fullName evidence="2">Uncharacterized protein</fullName>
    </submittedName>
</protein>
<keyword evidence="1" id="KW-1133">Transmembrane helix</keyword>
<accession>A0AA38P937</accession>
<keyword evidence="1" id="KW-0812">Transmembrane</keyword>
<dbReference type="Proteomes" id="UP001163846">
    <property type="component" value="Unassembled WGS sequence"/>
</dbReference>
<dbReference type="EMBL" id="MU806188">
    <property type="protein sequence ID" value="KAJ3838348.1"/>
    <property type="molecule type" value="Genomic_DNA"/>
</dbReference>
<organism evidence="2 3">
    <name type="scientific">Lentinula raphanica</name>
    <dbReference type="NCBI Taxonomy" id="153919"/>
    <lineage>
        <taxon>Eukaryota</taxon>
        <taxon>Fungi</taxon>
        <taxon>Dikarya</taxon>
        <taxon>Basidiomycota</taxon>
        <taxon>Agaricomycotina</taxon>
        <taxon>Agaricomycetes</taxon>
        <taxon>Agaricomycetidae</taxon>
        <taxon>Agaricales</taxon>
        <taxon>Marasmiineae</taxon>
        <taxon>Omphalotaceae</taxon>
        <taxon>Lentinula</taxon>
    </lineage>
</organism>
<comment type="caution">
    <text evidence="2">The sequence shown here is derived from an EMBL/GenBank/DDBJ whole genome shotgun (WGS) entry which is preliminary data.</text>
</comment>
<gene>
    <name evidence="2" type="ORF">F5878DRAFT_175251</name>
</gene>
<name>A0AA38P937_9AGAR</name>
<feature type="transmembrane region" description="Helical" evidence="1">
    <location>
        <begin position="12"/>
        <end position="32"/>
    </location>
</feature>
<sequence>MSCITRLYSKFWSVVACSGCLGLPPLCPTIRLVSSFNLNVQPPVLITVATLLILLYLNAPIIGMSAP</sequence>
<proteinExistence type="predicted"/>
<dbReference type="AlphaFoldDB" id="A0AA38P937"/>
<evidence type="ECO:0000313" key="3">
    <source>
        <dbReference type="Proteomes" id="UP001163846"/>
    </source>
</evidence>
<evidence type="ECO:0000313" key="2">
    <source>
        <dbReference type="EMBL" id="KAJ3838348.1"/>
    </source>
</evidence>
<keyword evidence="3" id="KW-1185">Reference proteome</keyword>